<dbReference type="EMBL" id="MK250085">
    <property type="protein sequence ID" value="QDY51640.1"/>
    <property type="molecule type" value="Genomic_DNA"/>
</dbReference>
<sequence>MAKNYRSKKRNYQQKKSLRGGRSVSLMRSDNQNGGFVRSGIRKIKKVNKKSKRKSLRGGFVRGGSRLLSNQFIQSGGGGSHKHNDSYNHKPNRMKSKKSKRLKRLRGGCACSGAKLV</sequence>
<name>A0A5B8HWV0_9VIRU</name>
<proteinExistence type="predicted"/>
<accession>A0A5B8HWV0</accession>
<feature type="compositionally biased region" description="Basic residues" evidence="1">
    <location>
        <begin position="40"/>
        <end position="56"/>
    </location>
</feature>
<evidence type="ECO:0000313" key="2">
    <source>
        <dbReference type="EMBL" id="QDY51640.1"/>
    </source>
</evidence>
<feature type="region of interest" description="Disordered" evidence="1">
    <location>
        <begin position="1"/>
        <end position="106"/>
    </location>
</feature>
<reference evidence="2" key="1">
    <citation type="submission" date="2018-11" db="EMBL/GenBank/DDBJ databases">
        <title>A distinct lineage of giant viruses engineers rhodopsin photosystems in predatory marine eukaryotes.</title>
        <authorList>
            <person name="Needham D.M."/>
            <person name="Yoshizawa S."/>
            <person name="Hosaka T."/>
            <person name="Poirier C."/>
            <person name="Choi C.-J."/>
            <person name="Hehenberger E."/>
            <person name="Irwin N.A.T."/>
            <person name="Wilken S."/>
            <person name="Yung C.-M."/>
            <person name="Bachy C."/>
            <person name="Kurihara R."/>
            <person name="Nakajima Y."/>
            <person name="Kojima K."/>
            <person name="Kimura-Someya T."/>
            <person name="Leonard G."/>
            <person name="Malmstrom R.R."/>
            <person name="Mende D."/>
            <person name="Olson D.K."/>
            <person name="Sudo Y."/>
            <person name="Sudek S."/>
            <person name="Richards T.A."/>
            <person name="DeLong E.F."/>
            <person name="Keeling P.J."/>
            <person name="Santoro A.E."/>
            <person name="Shirouzu M."/>
            <person name="Iwasaki W."/>
            <person name="Worden A.Z."/>
        </authorList>
    </citation>
    <scope>NUCLEOTIDE SEQUENCE</scope>
</reference>
<organism evidence="2">
    <name type="scientific">Mimiviridae sp. ChoanoV1</name>
    <dbReference type="NCBI Taxonomy" id="2596887"/>
    <lineage>
        <taxon>Viruses</taxon>
        <taxon>Varidnaviria</taxon>
        <taxon>Bamfordvirae</taxon>
        <taxon>Nucleocytoviricota</taxon>
        <taxon>Megaviricetes</taxon>
        <taxon>Imitervirales</taxon>
        <taxon>Schizomimiviridae</taxon>
    </lineage>
</organism>
<gene>
    <name evidence="2" type="ORF">1_25</name>
</gene>
<feature type="compositionally biased region" description="Basic residues" evidence="1">
    <location>
        <begin position="1"/>
        <end position="19"/>
    </location>
</feature>
<feature type="compositionally biased region" description="Basic residues" evidence="1">
    <location>
        <begin position="90"/>
        <end position="106"/>
    </location>
</feature>
<protein>
    <submittedName>
        <fullName evidence="2">Uncharacterized protein</fullName>
    </submittedName>
</protein>
<evidence type="ECO:0000256" key="1">
    <source>
        <dbReference type="SAM" id="MobiDB-lite"/>
    </source>
</evidence>